<gene>
    <name evidence="1" type="ORF">Q604_UNBC05402G0001</name>
</gene>
<name>W1YHK3_9ZZZZ</name>
<feature type="non-terminal residue" evidence="1">
    <location>
        <position position="1"/>
    </location>
</feature>
<proteinExistence type="predicted"/>
<dbReference type="EMBL" id="AZMM01005402">
    <property type="protein sequence ID" value="ETJ40684.1"/>
    <property type="molecule type" value="Genomic_DNA"/>
</dbReference>
<reference evidence="1" key="1">
    <citation type="submission" date="2013-12" db="EMBL/GenBank/DDBJ databases">
        <title>A Varibaculum cambriense genome reconstructed from a premature infant gut community with otherwise low bacterial novelty that shifts toward anaerobic metabolism during the third week of life.</title>
        <authorList>
            <person name="Brown C.T."/>
            <person name="Sharon I."/>
            <person name="Thomas B.C."/>
            <person name="Castelle C.J."/>
            <person name="Morowitz M.J."/>
            <person name="Banfield J.F."/>
        </authorList>
    </citation>
    <scope>NUCLEOTIDE SEQUENCE</scope>
</reference>
<comment type="caution">
    <text evidence="1">The sequence shown here is derived from an EMBL/GenBank/DDBJ whole genome shotgun (WGS) entry which is preliminary data.</text>
</comment>
<evidence type="ECO:0000313" key="1">
    <source>
        <dbReference type="EMBL" id="ETJ40684.1"/>
    </source>
</evidence>
<dbReference type="AlphaFoldDB" id="W1YHK3"/>
<accession>W1YHK3</accession>
<protein>
    <submittedName>
        <fullName evidence="1">Uncharacterized protein</fullName>
    </submittedName>
</protein>
<organism evidence="1">
    <name type="scientific">human gut metagenome</name>
    <dbReference type="NCBI Taxonomy" id="408170"/>
    <lineage>
        <taxon>unclassified sequences</taxon>
        <taxon>metagenomes</taxon>
        <taxon>organismal metagenomes</taxon>
    </lineage>
</organism>
<feature type="non-terminal residue" evidence="1">
    <location>
        <position position="97"/>
    </location>
</feature>
<sequence length="97" mass="10922">RYHPNSGSCPQLSSLKQKDTFISIFHPLATNFDTFVDFSAPPLSVKCGIQNTSNGSIVAIFFRKCKGQEILLELDAVFFQFLDGSWADSFQGKEFFF</sequence>